<dbReference type="OMA" id="HLAYFSY"/>
<feature type="compositionally biased region" description="Low complexity" evidence="1">
    <location>
        <begin position="38"/>
        <end position="55"/>
    </location>
</feature>
<evidence type="ECO:0000313" key="3">
    <source>
        <dbReference type="Proteomes" id="UP000005237"/>
    </source>
</evidence>
<feature type="compositionally biased region" description="Polar residues" evidence="1">
    <location>
        <begin position="160"/>
        <end position="172"/>
    </location>
</feature>
<organism evidence="2 3">
    <name type="scientific">Caenorhabditis japonica</name>
    <dbReference type="NCBI Taxonomy" id="281687"/>
    <lineage>
        <taxon>Eukaryota</taxon>
        <taxon>Metazoa</taxon>
        <taxon>Ecdysozoa</taxon>
        <taxon>Nematoda</taxon>
        <taxon>Chromadorea</taxon>
        <taxon>Rhabditida</taxon>
        <taxon>Rhabditina</taxon>
        <taxon>Rhabditomorpha</taxon>
        <taxon>Rhabditoidea</taxon>
        <taxon>Rhabditidae</taxon>
        <taxon>Peloderinae</taxon>
        <taxon>Caenorhabditis</taxon>
    </lineage>
</organism>
<name>A0A8R1I2M3_CAEJA</name>
<protein>
    <submittedName>
        <fullName evidence="2">Uncharacterized protein</fullName>
    </submittedName>
</protein>
<proteinExistence type="predicted"/>
<reference evidence="2" key="2">
    <citation type="submission" date="2022-06" db="UniProtKB">
        <authorList>
            <consortium name="EnsemblMetazoa"/>
        </authorList>
    </citation>
    <scope>IDENTIFICATION</scope>
    <source>
        <strain evidence="2">DF5081</strain>
    </source>
</reference>
<dbReference type="Proteomes" id="UP000005237">
    <property type="component" value="Unassembled WGS sequence"/>
</dbReference>
<feature type="region of interest" description="Disordered" evidence="1">
    <location>
        <begin position="146"/>
        <end position="172"/>
    </location>
</feature>
<dbReference type="AlphaFoldDB" id="A0A8R1I2M3"/>
<sequence>MSAASIDEQLENTEIRTAIDGPYSDAGLRTAVNSTLRSRTGATTRTAKGTRSSASNASQSPNVDKMVSAFASISLTYLFLAVQTYTDFVVSIFHLAYFSYRNPAISKDLIKTAFHLLKTSYDNKLLTLYEIYETTNNSIIKPMARQNQQNFQEETHRTTQLETMRTSAVSQQ</sequence>
<dbReference type="EnsemblMetazoa" id="CJA17898.1">
    <property type="protein sequence ID" value="CJA17898.1"/>
    <property type="gene ID" value="WBGene00137103"/>
</dbReference>
<evidence type="ECO:0000313" key="2">
    <source>
        <dbReference type="EnsemblMetazoa" id="CJA17898.1"/>
    </source>
</evidence>
<reference evidence="3" key="1">
    <citation type="submission" date="2010-08" db="EMBL/GenBank/DDBJ databases">
        <authorList>
            <consortium name="Caenorhabditis japonica Sequencing Consortium"/>
            <person name="Wilson R.K."/>
        </authorList>
    </citation>
    <scope>NUCLEOTIDE SEQUENCE [LARGE SCALE GENOMIC DNA]</scope>
    <source>
        <strain evidence="3">DF5081</strain>
    </source>
</reference>
<keyword evidence="3" id="KW-1185">Reference proteome</keyword>
<feature type="region of interest" description="Disordered" evidence="1">
    <location>
        <begin position="38"/>
        <end position="60"/>
    </location>
</feature>
<evidence type="ECO:0000256" key="1">
    <source>
        <dbReference type="SAM" id="MobiDB-lite"/>
    </source>
</evidence>
<accession>A0A8R1I2M3</accession>